<protein>
    <submittedName>
        <fullName evidence="3">DUF3472 domain-containing protein</fullName>
    </submittedName>
</protein>
<dbReference type="EMBL" id="QTJU01000001">
    <property type="protein sequence ID" value="RFM29692.1"/>
    <property type="molecule type" value="Genomic_DNA"/>
</dbReference>
<feature type="signal peptide" evidence="1">
    <location>
        <begin position="1"/>
        <end position="24"/>
    </location>
</feature>
<dbReference type="Proteomes" id="UP000261284">
    <property type="component" value="Unassembled WGS sequence"/>
</dbReference>
<accession>A0A3E1NP40</accession>
<evidence type="ECO:0000313" key="3">
    <source>
        <dbReference type="EMBL" id="RFM29692.1"/>
    </source>
</evidence>
<dbReference type="InterPro" id="IPR021862">
    <property type="entry name" value="DUF3472"/>
</dbReference>
<evidence type="ECO:0000256" key="1">
    <source>
        <dbReference type="SAM" id="SignalP"/>
    </source>
</evidence>
<dbReference type="Pfam" id="PF16871">
    <property type="entry name" value="DUF5077"/>
    <property type="match status" value="1"/>
</dbReference>
<keyword evidence="1" id="KW-0732">Signal</keyword>
<feature type="domain" description="DUF5077" evidence="2">
    <location>
        <begin position="33"/>
        <end position="155"/>
    </location>
</feature>
<dbReference type="Pfam" id="PF11958">
    <property type="entry name" value="DUF3472"/>
    <property type="match status" value="1"/>
</dbReference>
<sequence>MKKQATRTMLQLCSWLLFAGAVVAQSDTSAVIVPPGGNSFVTTTVKGDKAEVTGKGWENWQQSSTVFSTYIKVSRKGSLQLFATLQVPQGQSVVRCTIGKNSRTVTLKDNAAKEYALGSWDIDSAGYVKIDMQGVSKTGPVFASLLQWRIGGTAVDAQAHYVKNNEGNYFYWGRRGPSVHLGYDISEVQGNAEWFYNEITVPKDNDVIGSYYMANGFGEGYFGMQVNSATERRILFSVWSPFKTDDPAAIPEDQKIRLLKKGDGVHAGEFGNEGSGGQSYLRFNWKAGNSYKFLLHAQPGDSDRTTYTAYFFAPERNQWQLIASFSRPHTQTWLKHLHSFLENFEPETGYLTRKALYHNQWVKTSDGKWIALSKAKFTGDATAQKGYRMDYGGGTAGNAFYLHNCGFFSNNTVLNTPLVIQPGAGDGAPQIDFTQLP</sequence>
<gene>
    <name evidence="3" type="ORF">DXN05_01555</name>
</gene>
<evidence type="ECO:0000313" key="4">
    <source>
        <dbReference type="Proteomes" id="UP000261284"/>
    </source>
</evidence>
<dbReference type="AlphaFoldDB" id="A0A3E1NP40"/>
<feature type="chain" id="PRO_5017833993" evidence="1">
    <location>
        <begin position="25"/>
        <end position="437"/>
    </location>
</feature>
<keyword evidence="4" id="KW-1185">Reference proteome</keyword>
<comment type="caution">
    <text evidence="3">The sequence shown here is derived from an EMBL/GenBank/DDBJ whole genome shotgun (WGS) entry which is preliminary data.</text>
</comment>
<dbReference type="OrthoDB" id="6014523at2"/>
<dbReference type="InterPro" id="IPR031712">
    <property type="entry name" value="DUF5077"/>
</dbReference>
<proteinExistence type="predicted"/>
<dbReference type="RefSeq" id="WP_116845447.1">
    <property type="nucleotide sequence ID" value="NZ_QTJU01000001.1"/>
</dbReference>
<organism evidence="3 4">
    <name type="scientific">Deminuibacter soli</name>
    <dbReference type="NCBI Taxonomy" id="2291815"/>
    <lineage>
        <taxon>Bacteria</taxon>
        <taxon>Pseudomonadati</taxon>
        <taxon>Bacteroidota</taxon>
        <taxon>Chitinophagia</taxon>
        <taxon>Chitinophagales</taxon>
        <taxon>Chitinophagaceae</taxon>
        <taxon>Deminuibacter</taxon>
    </lineage>
</organism>
<name>A0A3E1NP40_9BACT</name>
<evidence type="ECO:0000259" key="2">
    <source>
        <dbReference type="Pfam" id="PF16871"/>
    </source>
</evidence>
<reference evidence="3 4" key="1">
    <citation type="submission" date="2018-08" db="EMBL/GenBank/DDBJ databases">
        <title>Chitinophagaceae sp. K23C18032701, a novel bacterium isolated from forest soil.</title>
        <authorList>
            <person name="Wang C."/>
        </authorList>
    </citation>
    <scope>NUCLEOTIDE SEQUENCE [LARGE SCALE GENOMIC DNA]</scope>
    <source>
        <strain evidence="3 4">K23C18032701</strain>
    </source>
</reference>